<feature type="compositionally biased region" description="Low complexity" evidence="1">
    <location>
        <begin position="16"/>
        <end position="34"/>
    </location>
</feature>
<keyword evidence="4" id="KW-1185">Reference proteome</keyword>
<dbReference type="EMBL" id="CP048000">
    <property type="protein sequence ID" value="QHQ61281.1"/>
    <property type="molecule type" value="Genomic_DNA"/>
</dbReference>
<dbReference type="InterPro" id="IPR021136">
    <property type="entry name" value="Flagellar_hook_control-like_C"/>
</dbReference>
<feature type="domain" description="Flagellar hook-length control protein-like C-terminal" evidence="2">
    <location>
        <begin position="558"/>
        <end position="616"/>
    </location>
</feature>
<dbReference type="KEGG" id="anr:Ana3638_11260"/>
<evidence type="ECO:0000313" key="3">
    <source>
        <dbReference type="EMBL" id="QHQ61281.1"/>
    </source>
</evidence>
<evidence type="ECO:0000256" key="1">
    <source>
        <dbReference type="SAM" id="MobiDB-lite"/>
    </source>
</evidence>
<accession>A0A6P1TN15</accession>
<dbReference type="AlphaFoldDB" id="A0A6P1TN15"/>
<dbReference type="Proteomes" id="UP000464314">
    <property type="component" value="Chromosome"/>
</dbReference>
<name>A0A6P1TN15_9FIRM</name>
<feature type="compositionally biased region" description="Polar residues" evidence="1">
    <location>
        <begin position="1"/>
        <end position="15"/>
    </location>
</feature>
<reference evidence="3 4" key="1">
    <citation type="submission" date="2020-01" db="EMBL/GenBank/DDBJ databases">
        <title>Genome analysis of Anaerocolumna sp. CBA3638.</title>
        <authorList>
            <person name="Kim J."/>
            <person name="Roh S.W."/>
        </authorList>
    </citation>
    <scope>NUCLEOTIDE SEQUENCE [LARGE SCALE GENOMIC DNA]</scope>
    <source>
        <strain evidence="3 4">CBA3638</strain>
    </source>
</reference>
<dbReference type="RefSeq" id="WP_161838107.1">
    <property type="nucleotide sequence ID" value="NZ_CP048000.1"/>
</dbReference>
<feature type="region of interest" description="Disordered" evidence="1">
    <location>
        <begin position="1"/>
        <end position="34"/>
    </location>
</feature>
<proteinExistence type="predicted"/>
<evidence type="ECO:0000259" key="2">
    <source>
        <dbReference type="Pfam" id="PF02120"/>
    </source>
</evidence>
<protein>
    <recommendedName>
        <fullName evidence="2">Flagellar hook-length control protein-like C-terminal domain-containing protein</fullName>
    </recommendedName>
</protein>
<dbReference type="InterPro" id="IPR038610">
    <property type="entry name" value="FliK-like_C_sf"/>
</dbReference>
<organism evidence="3 4">
    <name type="scientific">Anaerocolumna sedimenticola</name>
    <dbReference type="NCBI Taxonomy" id="2696063"/>
    <lineage>
        <taxon>Bacteria</taxon>
        <taxon>Bacillati</taxon>
        <taxon>Bacillota</taxon>
        <taxon>Clostridia</taxon>
        <taxon>Lachnospirales</taxon>
        <taxon>Lachnospiraceae</taxon>
        <taxon>Anaerocolumna</taxon>
    </lineage>
</organism>
<sequence length="653" mass="72345">MLSNKISQSNTSINGSVNPAVTSSVSSNSSSAVNSTAGLEKGQLIRGEVTDLRSNEVTVKLEDGRILNGRLEESGNLAIGDKVTFRVEDVSIKSLALKIIAKTDFTTEKNTIEKALEAAGFGKTNRNLSVVKELLEQQMSIDKSTISMLIKQSALYKETDIQTLVLMNKFHIPVNEANIRQFSAYQNSGQNVLGEIKSLAESVSDLFQIQGDKPDSNYMAHCSNLLNLLLNRNGVISGDIMQNNAAASAVSDSGNTYSNEFIPFNNSMTTDGNPGITNSNITGNLLSGPEVMELVNILNSDTMTRNLFGDRLINGLLEGTADLKEITQKLYNTLNNPAGELTAPGIKSALMNSPAVQTILSGNAEAAYTGRQIGTFLNSSARMNLLNSIDTFIQGMDIKQPLTDESIFLLKENIMKGTLTAKDLLTWINANLKDSSEESNKALLSSKEFRLLVKNELLDQWTLEPAELRKNEDINKHFDSILNQLTQLKEYMEQSAQTGNNQILNQANHFQENINFINNLNAFLTYVPLPLKLKSQLANSELYVYSKKKAGRTAADGISVLLHLDMEHLGPLDIYLDLHDKYLNSKFYIDNSDVEKLLISHRYLLEEALKSKGYTLHTEILKREKELNIVEDFLKAETQTTPSYTRFNFDLRA</sequence>
<evidence type="ECO:0000313" key="4">
    <source>
        <dbReference type="Proteomes" id="UP000464314"/>
    </source>
</evidence>
<gene>
    <name evidence="3" type="ORF">Ana3638_11260</name>
</gene>
<dbReference type="Gene3D" id="3.30.750.140">
    <property type="match status" value="1"/>
</dbReference>
<dbReference type="Pfam" id="PF02120">
    <property type="entry name" value="Flg_hook"/>
    <property type="match status" value="1"/>
</dbReference>